<sequence length="462" mass="51153">MPTSCWSRGLMKSLLTSPSMTSSACRFIRRRAPSPPVDSGETSTSRMLDEAATFSDVHNVILTPTTQLPYPEKQLREHLDKTSRELLKERNKVRYGNKRKATSGIAFTHIPIEKHVVLLFPGQGAQFVGMGEKLESIPEAKKVFDTASEVLGYDMLELCKKGPKTKLDQTLYCQPSVVTCGVAAFEAFKAQEPGVAEFITDVAGFSVGEYAALVAGDMMSFEDVIKIVKVRAEAMHECGQLIRSGMATVRVKAASRLEEAMQDARDVAKEKGELDVCEIANFLFCGVRVIGGSETCLKFLEEHQNEYQFQVVKRLAVSAAFHTRQMDDAVVKVRTAVARAELKYPACNVYSNYTGHIFPAKKGEIRAALAKQVNNPVKWEQIQQLLYRKKQEDLFPRFVEVGPGRQLGAMLLQTSKKAITDGRSAMSLSVHGRHRRSASFQPHRPCTVRDKCNVAPSESGAA</sequence>
<evidence type="ECO:0000313" key="3">
    <source>
        <dbReference type="Proteomes" id="UP000835052"/>
    </source>
</evidence>
<dbReference type="PANTHER" id="PTHR47170:SF2">
    <property type="entry name" value="MALONYL-COA:ACP TRANSACYLASE (MAT) DOMAIN-CONTAINING PROTEIN"/>
    <property type="match status" value="1"/>
</dbReference>
<dbReference type="Gene3D" id="3.30.70.250">
    <property type="entry name" value="Malonyl-CoA ACP transacylase, ACP-binding"/>
    <property type="match status" value="1"/>
</dbReference>
<dbReference type="AlphaFoldDB" id="A0A8S1HJ23"/>
<dbReference type="InterPro" id="IPR052760">
    <property type="entry name" value="Mitochondrial_malonyltrans"/>
</dbReference>
<dbReference type="Proteomes" id="UP000835052">
    <property type="component" value="Unassembled WGS sequence"/>
</dbReference>
<gene>
    <name evidence="2" type="ORF">CAUJ_LOCUS10347</name>
</gene>
<proteinExistence type="predicted"/>
<evidence type="ECO:0000313" key="2">
    <source>
        <dbReference type="EMBL" id="CAD6194428.1"/>
    </source>
</evidence>
<protein>
    <recommendedName>
        <fullName evidence="1">Malonyl-CoA:ACP transacylase (MAT) domain-containing protein</fullName>
    </recommendedName>
</protein>
<accession>A0A8S1HJ23</accession>
<dbReference type="Pfam" id="PF00698">
    <property type="entry name" value="Acyl_transf_1"/>
    <property type="match status" value="1"/>
</dbReference>
<dbReference type="GO" id="GO:0016740">
    <property type="term" value="F:transferase activity"/>
    <property type="evidence" value="ECO:0007669"/>
    <property type="project" value="InterPro"/>
</dbReference>
<keyword evidence="3" id="KW-1185">Reference proteome</keyword>
<dbReference type="SUPFAM" id="SSF52151">
    <property type="entry name" value="FabD/lysophospholipase-like"/>
    <property type="match status" value="1"/>
</dbReference>
<evidence type="ECO:0000259" key="1">
    <source>
        <dbReference type="SMART" id="SM00827"/>
    </source>
</evidence>
<name>A0A8S1HJ23_9PELO</name>
<comment type="caution">
    <text evidence="2">The sequence shown here is derived from an EMBL/GenBank/DDBJ whole genome shotgun (WGS) entry which is preliminary data.</text>
</comment>
<dbReference type="PANTHER" id="PTHR47170">
    <property type="entry name" value="MALONYL-COA ACP TRANSACYLASE, ACP-BINDING"/>
    <property type="match status" value="1"/>
</dbReference>
<reference evidence="2" key="1">
    <citation type="submission" date="2020-10" db="EMBL/GenBank/DDBJ databases">
        <authorList>
            <person name="Kikuchi T."/>
        </authorList>
    </citation>
    <scope>NUCLEOTIDE SEQUENCE</scope>
    <source>
        <strain evidence="2">NKZ352</strain>
    </source>
</reference>
<feature type="domain" description="Malonyl-CoA:ACP transacylase (MAT)" evidence="1">
    <location>
        <begin position="119"/>
        <end position="433"/>
    </location>
</feature>
<dbReference type="InterPro" id="IPR001227">
    <property type="entry name" value="Ac_transferase_dom_sf"/>
</dbReference>
<dbReference type="SMART" id="SM00827">
    <property type="entry name" value="PKS_AT"/>
    <property type="match status" value="1"/>
</dbReference>
<dbReference type="InterPro" id="IPR014043">
    <property type="entry name" value="Acyl_transferase_dom"/>
</dbReference>
<dbReference type="OrthoDB" id="541883at2759"/>
<dbReference type="InterPro" id="IPR016035">
    <property type="entry name" value="Acyl_Trfase/lysoPLipase"/>
</dbReference>
<dbReference type="EMBL" id="CAJGYM010000044">
    <property type="protein sequence ID" value="CAD6194428.1"/>
    <property type="molecule type" value="Genomic_DNA"/>
</dbReference>
<organism evidence="2 3">
    <name type="scientific">Caenorhabditis auriculariae</name>
    <dbReference type="NCBI Taxonomy" id="2777116"/>
    <lineage>
        <taxon>Eukaryota</taxon>
        <taxon>Metazoa</taxon>
        <taxon>Ecdysozoa</taxon>
        <taxon>Nematoda</taxon>
        <taxon>Chromadorea</taxon>
        <taxon>Rhabditida</taxon>
        <taxon>Rhabditina</taxon>
        <taxon>Rhabditomorpha</taxon>
        <taxon>Rhabditoidea</taxon>
        <taxon>Rhabditidae</taxon>
        <taxon>Peloderinae</taxon>
        <taxon>Caenorhabditis</taxon>
    </lineage>
</organism>
<dbReference type="Gene3D" id="3.40.366.10">
    <property type="entry name" value="Malonyl-Coenzyme A Acyl Carrier Protein, domain 2"/>
    <property type="match status" value="1"/>
</dbReference>